<dbReference type="Pfam" id="PF00705">
    <property type="entry name" value="PCNA_N"/>
    <property type="match status" value="1"/>
</dbReference>
<organism evidence="6">
    <name type="scientific">seawater metagenome</name>
    <dbReference type="NCBI Taxonomy" id="1561972"/>
    <lineage>
        <taxon>unclassified sequences</taxon>
        <taxon>metagenomes</taxon>
        <taxon>ecological metagenomes</taxon>
    </lineage>
</organism>
<dbReference type="SUPFAM" id="SSF55979">
    <property type="entry name" value="DNA clamp"/>
    <property type="match status" value="3"/>
</dbReference>
<dbReference type="InterPro" id="IPR022648">
    <property type="entry name" value="Pr_cel_nuc_antig_N"/>
</dbReference>
<gene>
    <name evidence="6" type="ORF">CPAV1605_706</name>
</gene>
<feature type="domain" description="Proliferating cell nuclear antigen PCNA N-terminal" evidence="4">
    <location>
        <begin position="81"/>
        <end position="175"/>
    </location>
</feature>
<dbReference type="CDD" id="cd00577">
    <property type="entry name" value="PCNA"/>
    <property type="match status" value="1"/>
</dbReference>
<dbReference type="GO" id="GO:0006272">
    <property type="term" value="P:leading strand elongation"/>
    <property type="evidence" value="ECO:0007669"/>
    <property type="project" value="TreeGrafter"/>
</dbReference>
<evidence type="ECO:0000259" key="4">
    <source>
        <dbReference type="Pfam" id="PF00705"/>
    </source>
</evidence>
<dbReference type="GO" id="GO:0030337">
    <property type="term" value="F:DNA polymerase processivity factor activity"/>
    <property type="evidence" value="ECO:0007669"/>
    <property type="project" value="InterPro"/>
</dbReference>
<proteinExistence type="inferred from homology"/>
<dbReference type="EMBL" id="CABVLZ010000003">
    <property type="protein sequence ID" value="VVU94981.1"/>
    <property type="molecule type" value="Genomic_DNA"/>
</dbReference>
<accession>A0A5E8CIE6</accession>
<evidence type="ECO:0000259" key="5">
    <source>
        <dbReference type="Pfam" id="PF02747"/>
    </source>
</evidence>
<protein>
    <submittedName>
        <fullName evidence="6">Proliferating cell nuclear antigen, C-terminal domain</fullName>
    </submittedName>
</protein>
<evidence type="ECO:0000256" key="1">
    <source>
        <dbReference type="ARBA" id="ARBA00010462"/>
    </source>
</evidence>
<feature type="compositionally biased region" description="Acidic residues" evidence="3">
    <location>
        <begin position="52"/>
        <end position="66"/>
    </location>
</feature>
<evidence type="ECO:0000256" key="3">
    <source>
        <dbReference type="SAM" id="MobiDB-lite"/>
    </source>
</evidence>
<dbReference type="InterPro" id="IPR046938">
    <property type="entry name" value="DNA_clamp_sf"/>
</dbReference>
<feature type="domain" description="Proliferating cell nuclear antigen PCNA C-terminal" evidence="5">
    <location>
        <begin position="183"/>
        <end position="300"/>
    </location>
</feature>
<dbReference type="InterPro" id="IPR000730">
    <property type="entry name" value="Pr_cel_nuc_antig"/>
</dbReference>
<dbReference type="Pfam" id="PF02747">
    <property type="entry name" value="PCNA_C"/>
    <property type="match status" value="1"/>
</dbReference>
<dbReference type="PANTHER" id="PTHR11352">
    <property type="entry name" value="PROLIFERATING CELL NUCLEAR ANTIGEN"/>
    <property type="match status" value="1"/>
</dbReference>
<keyword evidence="2" id="KW-0238">DNA-binding</keyword>
<dbReference type="GO" id="GO:0043626">
    <property type="term" value="C:PCNA complex"/>
    <property type="evidence" value="ECO:0007669"/>
    <property type="project" value="TreeGrafter"/>
</dbReference>
<evidence type="ECO:0000256" key="2">
    <source>
        <dbReference type="ARBA" id="ARBA00023125"/>
    </source>
</evidence>
<name>A0A5E8CIE6_9ZZZZ</name>
<feature type="region of interest" description="Disordered" evidence="3">
    <location>
        <begin position="41"/>
        <end position="72"/>
    </location>
</feature>
<dbReference type="GO" id="GO:0006275">
    <property type="term" value="P:regulation of DNA replication"/>
    <property type="evidence" value="ECO:0007669"/>
    <property type="project" value="InterPro"/>
</dbReference>
<dbReference type="Gene3D" id="3.10.150.10">
    <property type="entry name" value="DNA Polymerase III, subunit A, domain 2"/>
    <property type="match status" value="1"/>
</dbReference>
<dbReference type="Gene3D" id="3.70.10.10">
    <property type="match status" value="1"/>
</dbReference>
<reference evidence="6" key="1">
    <citation type="submission" date="2019-09" db="EMBL/GenBank/DDBJ databases">
        <authorList>
            <person name="Needham M D."/>
        </authorList>
    </citation>
    <scope>NUCLEOTIDE SEQUENCE</scope>
</reference>
<dbReference type="GO" id="GO:0006298">
    <property type="term" value="P:mismatch repair"/>
    <property type="evidence" value="ECO:0007669"/>
    <property type="project" value="TreeGrafter"/>
</dbReference>
<dbReference type="InterPro" id="IPR022649">
    <property type="entry name" value="Pr_cel_nuc_antig_C"/>
</dbReference>
<dbReference type="GO" id="GO:0019985">
    <property type="term" value="P:translesion synthesis"/>
    <property type="evidence" value="ECO:0007669"/>
    <property type="project" value="TreeGrafter"/>
</dbReference>
<dbReference type="GO" id="GO:0003677">
    <property type="term" value="F:DNA binding"/>
    <property type="evidence" value="ECO:0007669"/>
    <property type="project" value="UniProtKB-KW"/>
</dbReference>
<dbReference type="AlphaFoldDB" id="A0A5E8CIE6"/>
<dbReference type="PANTHER" id="PTHR11352:SF0">
    <property type="entry name" value="PROLIFERATING CELL NUCLEAR ANTIGEN"/>
    <property type="match status" value="1"/>
</dbReference>
<comment type="similarity">
    <text evidence="1">Belongs to the PCNA family.</text>
</comment>
<evidence type="ECO:0000313" key="6">
    <source>
        <dbReference type="EMBL" id="VVU94981.1"/>
    </source>
</evidence>
<dbReference type="NCBIfam" id="TIGR00590">
    <property type="entry name" value="pcna"/>
    <property type="match status" value="1"/>
</dbReference>
<sequence length="311" mass="35420">MVYILELKTVQSGAFKTLVEALKEILNDVNFEFSPYYLENESSDTVDKNDSDSDSEINSDESDSDDENVKSKNVVSKNKKVGGLKVMAVNKTQTILIHLKLDADKFDYYYCARKKLILGINMLNFYRLIKTMSNFDTLTLAVDDEDINKLIIKLENGDKNCVSTYKLNLMDLDVEDIEVEPAKFPYSINMLSVDFHKICKDMHNIAEKIEIKCTSKKIYFHCKGEMASLETELGETANGLSIDVYHDEIVQGLFELKNLVLFTKCTNLCNTVTLYIKNDYPLVIKYSVAALGEIKLCLSPNKPKDSYEYLS</sequence>